<evidence type="ECO:0000313" key="2">
    <source>
        <dbReference type="EMBL" id="KPI90444.1"/>
    </source>
</evidence>
<accession>A0A0N1IA94</accession>
<protein>
    <submittedName>
        <fullName evidence="2">Putative ubiquitin-conjugating enzyme</fullName>
    </submittedName>
</protein>
<organism evidence="2 3">
    <name type="scientific">Leptomonas seymouri</name>
    <dbReference type="NCBI Taxonomy" id="5684"/>
    <lineage>
        <taxon>Eukaryota</taxon>
        <taxon>Discoba</taxon>
        <taxon>Euglenozoa</taxon>
        <taxon>Kinetoplastea</taxon>
        <taxon>Metakinetoplastina</taxon>
        <taxon>Trypanosomatida</taxon>
        <taxon>Trypanosomatidae</taxon>
        <taxon>Leishmaniinae</taxon>
        <taxon>Leptomonas</taxon>
    </lineage>
</organism>
<dbReference type="OrthoDB" id="9978460at2759"/>
<dbReference type="AlphaFoldDB" id="A0A0N1IA94"/>
<feature type="domain" description="UBC core" evidence="1">
    <location>
        <begin position="4"/>
        <end position="164"/>
    </location>
</feature>
<evidence type="ECO:0000313" key="3">
    <source>
        <dbReference type="Proteomes" id="UP000038009"/>
    </source>
</evidence>
<dbReference type="VEuPathDB" id="TriTrypDB:Lsey_0005_0070"/>
<dbReference type="Proteomes" id="UP000038009">
    <property type="component" value="Unassembled WGS sequence"/>
</dbReference>
<dbReference type="OMA" id="DAFHWRV"/>
<reference evidence="2 3" key="1">
    <citation type="journal article" date="2015" name="PLoS Pathog.">
        <title>Leptomonas seymouri: Adaptations to the Dixenous Life Cycle Analyzed by Genome Sequencing, Transcriptome Profiling and Co-infection with Leishmania donovani.</title>
        <authorList>
            <person name="Kraeva N."/>
            <person name="Butenko A."/>
            <person name="Hlavacova J."/>
            <person name="Kostygov A."/>
            <person name="Myskova J."/>
            <person name="Grybchuk D."/>
            <person name="Lestinova T."/>
            <person name="Votypka J."/>
            <person name="Volf P."/>
            <person name="Opperdoes F."/>
            <person name="Flegontov P."/>
            <person name="Lukes J."/>
            <person name="Yurchenko V."/>
        </authorList>
    </citation>
    <scope>NUCLEOTIDE SEQUENCE [LARGE SCALE GENOMIC DNA]</scope>
    <source>
        <strain evidence="2 3">ATCC 30220</strain>
    </source>
</reference>
<dbReference type="SUPFAM" id="SSF54495">
    <property type="entry name" value="UBC-like"/>
    <property type="match status" value="1"/>
</dbReference>
<dbReference type="CDD" id="cd23828">
    <property type="entry name" value="UBCc_TcUBE-like"/>
    <property type="match status" value="1"/>
</dbReference>
<name>A0A0N1IA94_LEPSE</name>
<gene>
    <name evidence="2" type="ORF">ABL78_0374</name>
</gene>
<sequence>MSNRALRRAGLDFLRLQQAAESSLTIVSVENANEHGDAKNGDIFHWRVTVSPPANSVYAGATYAILFTLLPDEYPFKPPKVRVLTPIFNPMVSSEGEVCETLLENAEWKPTVPAPEFVERVIMSIFVDFKKFDALNEVAAEVMLNRTAEEFKKEVGRVRATAEN</sequence>
<dbReference type="Pfam" id="PF00179">
    <property type="entry name" value="UQ_con"/>
    <property type="match status" value="1"/>
</dbReference>
<comment type="caution">
    <text evidence="2">The sequence shown here is derived from an EMBL/GenBank/DDBJ whole genome shotgun (WGS) entry which is preliminary data.</text>
</comment>
<dbReference type="PROSITE" id="PS50127">
    <property type="entry name" value="UBC_2"/>
    <property type="match status" value="1"/>
</dbReference>
<dbReference type="EMBL" id="LJSK01000005">
    <property type="protein sequence ID" value="KPI90444.1"/>
    <property type="molecule type" value="Genomic_DNA"/>
</dbReference>
<dbReference type="PANTHER" id="PTHR24068">
    <property type="entry name" value="UBIQUITIN-CONJUGATING ENZYME E2"/>
    <property type="match status" value="1"/>
</dbReference>
<dbReference type="InterPro" id="IPR000608">
    <property type="entry name" value="UBC"/>
</dbReference>
<dbReference type="InterPro" id="IPR016135">
    <property type="entry name" value="UBQ-conjugating_enzyme/RWD"/>
</dbReference>
<proteinExistence type="predicted"/>
<dbReference type="SMART" id="SM00212">
    <property type="entry name" value="UBCc"/>
    <property type="match status" value="1"/>
</dbReference>
<keyword evidence="3" id="KW-1185">Reference proteome</keyword>
<dbReference type="Gene3D" id="3.10.110.10">
    <property type="entry name" value="Ubiquitin Conjugating Enzyme"/>
    <property type="match status" value="1"/>
</dbReference>
<evidence type="ECO:0000259" key="1">
    <source>
        <dbReference type="PROSITE" id="PS50127"/>
    </source>
</evidence>